<organism evidence="2 3">
    <name type="scientific">Malus baccata</name>
    <name type="common">Siberian crab apple</name>
    <name type="synonym">Pyrus baccata</name>
    <dbReference type="NCBI Taxonomy" id="106549"/>
    <lineage>
        <taxon>Eukaryota</taxon>
        <taxon>Viridiplantae</taxon>
        <taxon>Streptophyta</taxon>
        <taxon>Embryophyta</taxon>
        <taxon>Tracheophyta</taxon>
        <taxon>Spermatophyta</taxon>
        <taxon>Magnoliopsida</taxon>
        <taxon>eudicotyledons</taxon>
        <taxon>Gunneridae</taxon>
        <taxon>Pentapetalae</taxon>
        <taxon>rosids</taxon>
        <taxon>fabids</taxon>
        <taxon>Rosales</taxon>
        <taxon>Rosaceae</taxon>
        <taxon>Amygdaloideae</taxon>
        <taxon>Maleae</taxon>
        <taxon>Malus</taxon>
    </lineage>
</organism>
<dbReference type="SUPFAM" id="SSF49723">
    <property type="entry name" value="Lipase/lipooxygenase domain (PLAT/LH2 domain)"/>
    <property type="match status" value="1"/>
</dbReference>
<keyword evidence="1" id="KW-0732">Signal</keyword>
<accession>A0A540MDP4</accession>
<keyword evidence="3" id="KW-1185">Reference proteome</keyword>
<evidence type="ECO:0000313" key="3">
    <source>
        <dbReference type="Proteomes" id="UP000315295"/>
    </source>
</evidence>
<dbReference type="Pfam" id="PF06232">
    <property type="entry name" value="ATS3"/>
    <property type="match status" value="1"/>
</dbReference>
<name>A0A540MDP4_MALBA</name>
<proteinExistence type="predicted"/>
<sequence>MSITMKAAVTLVLIFTFMQATSTINAQPQLLPSTQNVGNCSYVVKIKTRCTSAHYTLNQINITFGDTLNKVYSGRIDDPQKGRFRRCRMDTFGHIFGPCTYPCCMLVYRTGYDGWKVDTATIFVDAKFVTFFFNSMYIPQGVWYGLNNCIGAHAASSPENTQKRI</sequence>
<feature type="signal peptide" evidence="1">
    <location>
        <begin position="1"/>
        <end position="26"/>
    </location>
</feature>
<dbReference type="InterPro" id="IPR010417">
    <property type="entry name" value="Embryo-specific_ATS3"/>
</dbReference>
<dbReference type="InterPro" id="IPR036392">
    <property type="entry name" value="PLAT/LH2_dom_sf"/>
</dbReference>
<evidence type="ECO:0008006" key="4">
    <source>
        <dbReference type="Google" id="ProtNLM"/>
    </source>
</evidence>
<dbReference type="STRING" id="106549.A0A540MDP4"/>
<dbReference type="PANTHER" id="PTHR31718">
    <property type="entry name" value="PLAT DOMAIN-CONTAINING PROTEIN"/>
    <property type="match status" value="1"/>
</dbReference>
<evidence type="ECO:0000313" key="2">
    <source>
        <dbReference type="EMBL" id="TQD96549.1"/>
    </source>
</evidence>
<dbReference type="AlphaFoldDB" id="A0A540MDP4"/>
<reference evidence="2 3" key="1">
    <citation type="journal article" date="2019" name="G3 (Bethesda)">
        <title>Sequencing of a Wild Apple (Malus baccata) Genome Unravels the Differences Between Cultivated and Wild Apple Species Regarding Disease Resistance and Cold Tolerance.</title>
        <authorList>
            <person name="Chen X."/>
        </authorList>
    </citation>
    <scope>NUCLEOTIDE SEQUENCE [LARGE SCALE GENOMIC DNA]</scope>
    <source>
        <strain evidence="3">cv. Shandingzi</strain>
        <tissue evidence="2">Leaves</tissue>
    </source>
</reference>
<dbReference type="PANTHER" id="PTHR31718:SF31">
    <property type="entry name" value="OS01G0172800 PROTEIN"/>
    <property type="match status" value="1"/>
</dbReference>
<feature type="chain" id="PRO_5021857449" description="PLAT domain-containing protein" evidence="1">
    <location>
        <begin position="27"/>
        <end position="165"/>
    </location>
</feature>
<protein>
    <recommendedName>
        <fullName evidence="4">PLAT domain-containing protein</fullName>
    </recommendedName>
</protein>
<evidence type="ECO:0000256" key="1">
    <source>
        <dbReference type="SAM" id="SignalP"/>
    </source>
</evidence>
<comment type="caution">
    <text evidence="2">The sequence shown here is derived from an EMBL/GenBank/DDBJ whole genome shotgun (WGS) entry which is preliminary data.</text>
</comment>
<gene>
    <name evidence="2" type="ORF">C1H46_017887</name>
</gene>
<dbReference type="Proteomes" id="UP000315295">
    <property type="component" value="Unassembled WGS sequence"/>
</dbReference>
<dbReference type="EMBL" id="VIEB01000291">
    <property type="protein sequence ID" value="TQD96549.1"/>
    <property type="molecule type" value="Genomic_DNA"/>
</dbReference>